<dbReference type="PANTHER" id="PTHR10000:SF23">
    <property type="entry name" value="5-AMINO-6-(5-PHOSPHO-D-RIBITYLAMINO)URACIL PHOSPHATASE YITU"/>
    <property type="match status" value="1"/>
</dbReference>
<dbReference type="SUPFAM" id="SSF56784">
    <property type="entry name" value="HAD-like"/>
    <property type="match status" value="1"/>
</dbReference>
<name>A0ABT9YSZ7_9STRE</name>
<accession>A0ABT9YSZ7</accession>
<dbReference type="NCBIfam" id="TIGR00099">
    <property type="entry name" value="Cof-subfamily"/>
    <property type="match status" value="1"/>
</dbReference>
<dbReference type="Gene3D" id="3.40.50.1000">
    <property type="entry name" value="HAD superfamily/HAD-like"/>
    <property type="match status" value="1"/>
</dbReference>
<sequence length="272" mass="30966">MKTDKKLIAIDLDGTLLNSQSQLSQESIDTVKKVAALGHQVVIATGRPYRMAKHYYDELGMTGPMINFNGSLMHIPGKRWAFEHERILEKEIFLDIVKREEEWKADFIAGEFRKSFYVTHTNREAISPSLFAVEKIEDGSELKPEKVTKAPNVVLMQTRHPNKMTLAREMEDIYQQKATITTWGGPMNILECTAEGVHKAYALKHLLKALNMDRSQLIAFGDEVNDDEMLDFAQTSYAMKNANPELLPHADHQLDYTNDENGVARKLAELFL</sequence>
<dbReference type="PANTHER" id="PTHR10000">
    <property type="entry name" value="PHOSPHOSERINE PHOSPHATASE"/>
    <property type="match status" value="1"/>
</dbReference>
<comment type="caution">
    <text evidence="1">The sequence shown here is derived from an EMBL/GenBank/DDBJ whole genome shotgun (WGS) entry which is preliminary data.</text>
</comment>
<evidence type="ECO:0000313" key="2">
    <source>
        <dbReference type="Proteomes" id="UP001223079"/>
    </source>
</evidence>
<dbReference type="InterPro" id="IPR000150">
    <property type="entry name" value="Cof"/>
</dbReference>
<dbReference type="RefSeq" id="WP_307122258.1">
    <property type="nucleotide sequence ID" value="NZ_JAUSTM010000017.1"/>
</dbReference>
<dbReference type="Proteomes" id="UP001223079">
    <property type="component" value="Unassembled WGS sequence"/>
</dbReference>
<protein>
    <submittedName>
        <fullName evidence="1">Cof subfamily protein (Haloacid dehalogenase superfamily)</fullName>
    </submittedName>
</protein>
<reference evidence="1 2" key="1">
    <citation type="submission" date="2023-07" db="EMBL/GenBank/DDBJ databases">
        <title>Genomic Encyclopedia of Type Strains, Phase IV (KMG-IV): sequencing the most valuable type-strain genomes for metagenomic binning, comparative biology and taxonomic classification.</title>
        <authorList>
            <person name="Goeker M."/>
        </authorList>
    </citation>
    <scope>NUCLEOTIDE SEQUENCE [LARGE SCALE GENOMIC DNA]</scope>
    <source>
        <strain evidence="1 2">DSM 105143</strain>
    </source>
</reference>
<evidence type="ECO:0000313" key="1">
    <source>
        <dbReference type="EMBL" id="MDQ0223103.1"/>
    </source>
</evidence>
<dbReference type="CDD" id="cd07516">
    <property type="entry name" value="HAD_Pase"/>
    <property type="match status" value="1"/>
</dbReference>
<proteinExistence type="predicted"/>
<dbReference type="Pfam" id="PF08282">
    <property type="entry name" value="Hydrolase_3"/>
    <property type="match status" value="1"/>
</dbReference>
<dbReference type="InterPro" id="IPR036412">
    <property type="entry name" value="HAD-like_sf"/>
</dbReference>
<dbReference type="SFLD" id="SFLDS00003">
    <property type="entry name" value="Haloacid_Dehalogenase"/>
    <property type="match status" value="1"/>
</dbReference>
<dbReference type="PROSITE" id="PS01228">
    <property type="entry name" value="COF_1"/>
    <property type="match status" value="1"/>
</dbReference>
<dbReference type="SFLD" id="SFLDG01140">
    <property type="entry name" value="C2.B:_Phosphomannomutase_and_P"/>
    <property type="match status" value="1"/>
</dbReference>
<gene>
    <name evidence="1" type="ORF">J2S23_001678</name>
</gene>
<dbReference type="InterPro" id="IPR006379">
    <property type="entry name" value="HAD-SF_hydro_IIB"/>
</dbReference>
<organism evidence="1 2">
    <name type="scientific">Streptococcus moroccensis</name>
    <dbReference type="NCBI Taxonomy" id="1451356"/>
    <lineage>
        <taxon>Bacteria</taxon>
        <taxon>Bacillati</taxon>
        <taxon>Bacillota</taxon>
        <taxon>Bacilli</taxon>
        <taxon>Lactobacillales</taxon>
        <taxon>Streptococcaceae</taxon>
        <taxon>Streptococcus</taxon>
    </lineage>
</organism>
<dbReference type="Gene3D" id="3.30.1240.10">
    <property type="match status" value="1"/>
</dbReference>
<dbReference type="EMBL" id="JAUSTM010000017">
    <property type="protein sequence ID" value="MDQ0223103.1"/>
    <property type="molecule type" value="Genomic_DNA"/>
</dbReference>
<keyword evidence="2" id="KW-1185">Reference proteome</keyword>
<dbReference type="InterPro" id="IPR023214">
    <property type="entry name" value="HAD_sf"/>
</dbReference>
<dbReference type="NCBIfam" id="TIGR01484">
    <property type="entry name" value="HAD-SF-IIB"/>
    <property type="match status" value="1"/>
</dbReference>